<dbReference type="InterPro" id="IPR046783">
    <property type="entry name" value="HTH_63"/>
</dbReference>
<comment type="caution">
    <text evidence="2">The sequence shown here is derived from an EMBL/GenBank/DDBJ whole genome shotgun (WGS) entry which is preliminary data.</text>
</comment>
<sequence length="242" mass="26279">MNTKTTTLTAVCYVRAPLLLEPVDRQVETVRACESEGTIDDLLLRSWPKELRLSEDSPYQEALEAYDRFRTWADRRGVDICPPFRERTTTSPVTGKTKELLVTPLLCLELYADDELVGVFPHSADDETITTEDAIASLRCGDVPTPLEGDASGTAPQTDETTETTVSMSHAGGASETRESEESTAVESDGCPDCSGGLIDGQGLFTCPDCGWTGTLTERGENVPATVRELETREAISPIDGR</sequence>
<evidence type="ECO:0000256" key="1">
    <source>
        <dbReference type="SAM" id="MobiDB-lite"/>
    </source>
</evidence>
<dbReference type="RefSeq" id="WP_148859616.1">
    <property type="nucleotide sequence ID" value="NZ_PHNJ01000012.1"/>
</dbReference>
<evidence type="ECO:0000313" key="2">
    <source>
        <dbReference type="EMBL" id="TYL37130.1"/>
    </source>
</evidence>
<dbReference type="OrthoDB" id="241883at2157"/>
<reference evidence="2" key="1">
    <citation type="submission" date="2017-11" db="EMBL/GenBank/DDBJ databases">
        <authorList>
            <person name="Kajale S.C."/>
            <person name="Sharma A."/>
        </authorList>
    </citation>
    <scope>NUCLEOTIDE SEQUENCE</scope>
    <source>
        <strain evidence="2">LS1_42</strain>
    </source>
</reference>
<gene>
    <name evidence="2" type="ORF">CV102_19140</name>
</gene>
<dbReference type="AlphaFoldDB" id="A0A8J8PZ50"/>
<dbReference type="Pfam" id="PF20575">
    <property type="entry name" value="HTH_63"/>
    <property type="match status" value="1"/>
</dbReference>
<name>A0A8J8PZ50_9EURY</name>
<dbReference type="EMBL" id="PHNJ01000012">
    <property type="protein sequence ID" value="TYL37130.1"/>
    <property type="molecule type" value="Genomic_DNA"/>
</dbReference>
<keyword evidence="3" id="KW-1185">Reference proteome</keyword>
<evidence type="ECO:0000313" key="3">
    <source>
        <dbReference type="Proteomes" id="UP000766904"/>
    </source>
</evidence>
<feature type="region of interest" description="Disordered" evidence="1">
    <location>
        <begin position="143"/>
        <end position="190"/>
    </location>
</feature>
<organism evidence="2 3">
    <name type="scientific">Natronococcus pandeyae</name>
    <dbReference type="NCBI Taxonomy" id="2055836"/>
    <lineage>
        <taxon>Archaea</taxon>
        <taxon>Methanobacteriati</taxon>
        <taxon>Methanobacteriota</taxon>
        <taxon>Stenosarchaea group</taxon>
        <taxon>Halobacteria</taxon>
        <taxon>Halobacteriales</taxon>
        <taxon>Natrialbaceae</taxon>
        <taxon>Natronococcus</taxon>
    </lineage>
</organism>
<protein>
    <submittedName>
        <fullName evidence="2">Uncharacterized protein</fullName>
    </submittedName>
</protein>
<proteinExistence type="predicted"/>
<accession>A0A8J8PZ50</accession>
<dbReference type="Proteomes" id="UP000766904">
    <property type="component" value="Unassembled WGS sequence"/>
</dbReference>